<dbReference type="AlphaFoldDB" id="A0A1M6C4U1"/>
<dbReference type="InterPro" id="IPR017853">
    <property type="entry name" value="GH"/>
</dbReference>
<evidence type="ECO:0000259" key="7">
    <source>
        <dbReference type="Pfam" id="PF00728"/>
    </source>
</evidence>
<keyword evidence="9" id="KW-1185">Reference proteome</keyword>
<feature type="signal peptide" evidence="6">
    <location>
        <begin position="1"/>
        <end position="20"/>
    </location>
</feature>
<dbReference type="EC" id="3.2.1.52" evidence="3"/>
<evidence type="ECO:0000256" key="3">
    <source>
        <dbReference type="ARBA" id="ARBA00012663"/>
    </source>
</evidence>
<dbReference type="STRING" id="1168035.SAMN05444280_103138"/>
<dbReference type="Pfam" id="PF00728">
    <property type="entry name" value="Glyco_hydro_20"/>
    <property type="match status" value="1"/>
</dbReference>
<dbReference type="PANTHER" id="PTHR22600:SF57">
    <property type="entry name" value="BETA-N-ACETYLHEXOSAMINIDASE"/>
    <property type="match status" value="1"/>
</dbReference>
<dbReference type="GO" id="GO:0004563">
    <property type="term" value="F:beta-N-acetylhexosaminidase activity"/>
    <property type="evidence" value="ECO:0007669"/>
    <property type="project" value="UniProtKB-EC"/>
</dbReference>
<sequence length="358" mass="40863">MKQVTLLLAVLTLSFFHLNANPPYPVKGLCIAAPPPGLVDDFVEFIDNELADTELNLLILRVDWEYDYQSHPELVGNNPLKKEDVKKLVEVCNANNIRLIPQINLLGHQSWHGTPGKLLEVYPEFDETPEVELPDDYEWPNDDGLYCKSYCPLHPEVHEVVFALVDEITKVFETDAFHAGMDEVFYIGHEQCPRCYGRDKAELFAGEVSKIRNHLNESGKELWIWGDRLIDGKATGIGFWEGSFNNTHRAIDMIPKDVVICDWHYERPDPTAVLFAAKGLQVLTCPWRNAENAVEQEKMMRLFIDGATEEMKPMYRGMLQTVWGPAGTFMESYRGTTSDERHDNSADCFKALVDAWKN</sequence>
<feature type="domain" description="Glycoside hydrolase family 20 catalytic" evidence="7">
    <location>
        <begin position="79"/>
        <end position="286"/>
    </location>
</feature>
<feature type="active site" description="Proton donor" evidence="5">
    <location>
        <position position="183"/>
    </location>
</feature>
<name>A0A1M6C4U1_9BACT</name>
<accession>A0A1M6C4U1</accession>
<dbReference type="Proteomes" id="UP000184050">
    <property type="component" value="Unassembled WGS sequence"/>
</dbReference>
<dbReference type="InterPro" id="IPR015883">
    <property type="entry name" value="Glyco_hydro_20_cat"/>
</dbReference>
<comment type="similarity">
    <text evidence="2">Belongs to the glycosyl hydrolase 20 family.</text>
</comment>
<keyword evidence="6" id="KW-0732">Signal</keyword>
<evidence type="ECO:0000256" key="4">
    <source>
        <dbReference type="ARBA" id="ARBA00022801"/>
    </source>
</evidence>
<dbReference type="EMBL" id="FQZE01000003">
    <property type="protein sequence ID" value="SHI56045.1"/>
    <property type="molecule type" value="Genomic_DNA"/>
</dbReference>
<evidence type="ECO:0000313" key="8">
    <source>
        <dbReference type="EMBL" id="SHI56045.1"/>
    </source>
</evidence>
<protein>
    <recommendedName>
        <fullName evidence="3">beta-N-acetylhexosaminidase</fullName>
        <ecNumber evidence="3">3.2.1.52</ecNumber>
    </recommendedName>
</protein>
<organism evidence="8 9">
    <name type="scientific">Tangfeifania diversioriginum</name>
    <dbReference type="NCBI Taxonomy" id="1168035"/>
    <lineage>
        <taxon>Bacteria</taxon>
        <taxon>Pseudomonadati</taxon>
        <taxon>Bacteroidota</taxon>
        <taxon>Bacteroidia</taxon>
        <taxon>Marinilabiliales</taxon>
        <taxon>Prolixibacteraceae</taxon>
        <taxon>Tangfeifania</taxon>
    </lineage>
</organism>
<dbReference type="OrthoDB" id="9810898at2"/>
<evidence type="ECO:0000256" key="6">
    <source>
        <dbReference type="SAM" id="SignalP"/>
    </source>
</evidence>
<dbReference type="RefSeq" id="WP_073165359.1">
    <property type="nucleotide sequence ID" value="NZ_FQZE01000003.1"/>
</dbReference>
<reference evidence="8 9" key="1">
    <citation type="submission" date="2016-11" db="EMBL/GenBank/DDBJ databases">
        <authorList>
            <person name="Jaros S."/>
            <person name="Januszkiewicz K."/>
            <person name="Wedrychowicz H."/>
        </authorList>
    </citation>
    <scope>NUCLEOTIDE SEQUENCE [LARGE SCALE GENOMIC DNA]</scope>
    <source>
        <strain evidence="8 9">DSM 27063</strain>
    </source>
</reference>
<dbReference type="GO" id="GO:0005975">
    <property type="term" value="P:carbohydrate metabolic process"/>
    <property type="evidence" value="ECO:0007669"/>
    <property type="project" value="InterPro"/>
</dbReference>
<evidence type="ECO:0000256" key="1">
    <source>
        <dbReference type="ARBA" id="ARBA00001231"/>
    </source>
</evidence>
<dbReference type="InterPro" id="IPR025705">
    <property type="entry name" value="Beta_hexosaminidase_sua/sub"/>
</dbReference>
<dbReference type="GO" id="GO:0030203">
    <property type="term" value="P:glycosaminoglycan metabolic process"/>
    <property type="evidence" value="ECO:0007669"/>
    <property type="project" value="TreeGrafter"/>
</dbReference>
<dbReference type="SUPFAM" id="SSF51445">
    <property type="entry name" value="(Trans)glycosidases"/>
    <property type="match status" value="1"/>
</dbReference>
<keyword evidence="4 8" id="KW-0378">Hydrolase</keyword>
<dbReference type="Gene3D" id="3.20.20.80">
    <property type="entry name" value="Glycosidases"/>
    <property type="match status" value="1"/>
</dbReference>
<evidence type="ECO:0000256" key="5">
    <source>
        <dbReference type="PIRSR" id="PIRSR625705-1"/>
    </source>
</evidence>
<dbReference type="PANTHER" id="PTHR22600">
    <property type="entry name" value="BETA-HEXOSAMINIDASE"/>
    <property type="match status" value="1"/>
</dbReference>
<feature type="chain" id="PRO_5013336709" description="beta-N-acetylhexosaminidase" evidence="6">
    <location>
        <begin position="21"/>
        <end position="358"/>
    </location>
</feature>
<evidence type="ECO:0000256" key="2">
    <source>
        <dbReference type="ARBA" id="ARBA00006285"/>
    </source>
</evidence>
<gene>
    <name evidence="8" type="ORF">SAMN05444280_103138</name>
</gene>
<comment type="catalytic activity">
    <reaction evidence="1">
        <text>Hydrolysis of terminal non-reducing N-acetyl-D-hexosamine residues in N-acetyl-beta-D-hexosaminides.</text>
        <dbReference type="EC" id="3.2.1.52"/>
    </reaction>
</comment>
<evidence type="ECO:0000313" key="9">
    <source>
        <dbReference type="Proteomes" id="UP000184050"/>
    </source>
</evidence>
<proteinExistence type="inferred from homology"/>
<dbReference type="GO" id="GO:0016020">
    <property type="term" value="C:membrane"/>
    <property type="evidence" value="ECO:0007669"/>
    <property type="project" value="TreeGrafter"/>
</dbReference>